<protein>
    <submittedName>
        <fullName evidence="1">Uncharacterized protein</fullName>
    </submittedName>
</protein>
<reference evidence="1" key="1">
    <citation type="submission" date="2020-08" db="EMBL/GenBank/DDBJ databases">
        <title>Multicomponent nature underlies the extraordinary mechanical properties of spider dragline silk.</title>
        <authorList>
            <person name="Kono N."/>
            <person name="Nakamura H."/>
            <person name="Mori M."/>
            <person name="Yoshida Y."/>
            <person name="Ohtoshi R."/>
            <person name="Malay A.D."/>
            <person name="Moran D.A.P."/>
            <person name="Tomita M."/>
            <person name="Numata K."/>
            <person name="Arakawa K."/>
        </authorList>
    </citation>
    <scope>NUCLEOTIDE SEQUENCE</scope>
</reference>
<keyword evidence="2" id="KW-1185">Reference proteome</keyword>
<accession>A0A8X6RX54</accession>
<dbReference type="EMBL" id="BMAU01021201">
    <property type="protein sequence ID" value="GFX98070.1"/>
    <property type="molecule type" value="Genomic_DNA"/>
</dbReference>
<dbReference type="Proteomes" id="UP000887159">
    <property type="component" value="Unassembled WGS sequence"/>
</dbReference>
<proteinExistence type="predicted"/>
<dbReference type="PANTHER" id="PTHR38681:SF1">
    <property type="entry name" value="RETROVIRUS-RELATED POL POLYPROTEIN FROM TRANSPOSON 412-LIKE PROTEIN"/>
    <property type="match status" value="1"/>
</dbReference>
<dbReference type="AlphaFoldDB" id="A0A8X6RX54"/>
<gene>
    <name evidence="1" type="primary">NCL1_33519</name>
    <name evidence="1" type="ORF">TNCV_4907191</name>
</gene>
<sequence>MQQLNPVATSAHCTDQFYIHPSVQSSSHIFLRIDRVQPPFRQPYTGPHKVLSRTDKTITIDVNGRKTSFSLDCVKPTHLFSETVCESLSTVNKSIKDDKLSTNDKPIFTTKSGRHVHFPKKLAIYVT</sequence>
<evidence type="ECO:0000313" key="1">
    <source>
        <dbReference type="EMBL" id="GFX98070.1"/>
    </source>
</evidence>
<organism evidence="1 2">
    <name type="scientific">Trichonephila clavipes</name>
    <name type="common">Golden silk orbweaver</name>
    <name type="synonym">Nephila clavipes</name>
    <dbReference type="NCBI Taxonomy" id="2585209"/>
    <lineage>
        <taxon>Eukaryota</taxon>
        <taxon>Metazoa</taxon>
        <taxon>Ecdysozoa</taxon>
        <taxon>Arthropoda</taxon>
        <taxon>Chelicerata</taxon>
        <taxon>Arachnida</taxon>
        <taxon>Araneae</taxon>
        <taxon>Araneomorphae</taxon>
        <taxon>Entelegynae</taxon>
        <taxon>Araneoidea</taxon>
        <taxon>Nephilidae</taxon>
        <taxon>Trichonephila</taxon>
    </lineage>
</organism>
<dbReference type="PANTHER" id="PTHR38681">
    <property type="entry name" value="RETROVIRUS-RELATED POL POLYPROTEIN FROM TRANSPOSON 412-LIKE PROTEIN-RELATED"/>
    <property type="match status" value="1"/>
</dbReference>
<name>A0A8X6RX54_TRICX</name>
<evidence type="ECO:0000313" key="2">
    <source>
        <dbReference type="Proteomes" id="UP000887159"/>
    </source>
</evidence>
<comment type="caution">
    <text evidence="1">The sequence shown here is derived from an EMBL/GenBank/DDBJ whole genome shotgun (WGS) entry which is preliminary data.</text>
</comment>